<keyword evidence="1" id="KW-0812">Transmembrane</keyword>
<gene>
    <name evidence="2" type="ORF">Ga0074812_11071</name>
</gene>
<name>A0A0S4QN72_9ACTN</name>
<protein>
    <submittedName>
        <fullName evidence="2">Uncharacterized protein</fullName>
    </submittedName>
</protein>
<evidence type="ECO:0000313" key="2">
    <source>
        <dbReference type="EMBL" id="CUU57056.1"/>
    </source>
</evidence>
<feature type="transmembrane region" description="Helical" evidence="1">
    <location>
        <begin position="163"/>
        <end position="186"/>
    </location>
</feature>
<sequence length="268" mass="27724">MISGSREPKATSKWRALAFVVVFVTSLGVFPAAAARAGGDNTARLSVTIDGQPLDGDVVLDLSAATQLVVGVENLGGSALEVDSVRLRGAVLGLTFFDYDTRVRTTVPARGEAAWTVDLDLRDLAGRASGLMPIRVEIRDGDLAVAGVRDGRARIHGSLLSTYGLFGLGLLMLAALLAAAAVLSLGRNPLPAPSSRRGLRFVPAGCVGGLFGVFALSALRLVTPSPPTDFAITLGTTLIVFGIGRQLPVARPRRADEKAAPTAPTASS</sequence>
<reference evidence="3" key="1">
    <citation type="submission" date="2015-11" db="EMBL/GenBank/DDBJ databases">
        <authorList>
            <person name="Varghese N."/>
        </authorList>
    </citation>
    <scope>NUCLEOTIDE SEQUENCE [LARGE SCALE GENOMIC DNA]</scope>
    <source>
        <strain evidence="3">DSM 45899</strain>
    </source>
</reference>
<keyword evidence="1" id="KW-0472">Membrane</keyword>
<feature type="transmembrane region" description="Helical" evidence="1">
    <location>
        <begin position="198"/>
        <end position="218"/>
    </location>
</feature>
<dbReference type="EMBL" id="FAOZ01000010">
    <property type="protein sequence ID" value="CUU57056.1"/>
    <property type="molecule type" value="Genomic_DNA"/>
</dbReference>
<dbReference type="AlphaFoldDB" id="A0A0S4QN72"/>
<feature type="transmembrane region" description="Helical" evidence="1">
    <location>
        <begin position="230"/>
        <end position="248"/>
    </location>
</feature>
<dbReference type="Proteomes" id="UP000198802">
    <property type="component" value="Unassembled WGS sequence"/>
</dbReference>
<evidence type="ECO:0000313" key="3">
    <source>
        <dbReference type="Proteomes" id="UP000198802"/>
    </source>
</evidence>
<evidence type="ECO:0000256" key="1">
    <source>
        <dbReference type="SAM" id="Phobius"/>
    </source>
</evidence>
<keyword evidence="3" id="KW-1185">Reference proteome</keyword>
<accession>A0A0S4QN72</accession>
<proteinExistence type="predicted"/>
<organism evidence="2 3">
    <name type="scientific">Parafrankia irregularis</name>
    <dbReference type="NCBI Taxonomy" id="795642"/>
    <lineage>
        <taxon>Bacteria</taxon>
        <taxon>Bacillati</taxon>
        <taxon>Actinomycetota</taxon>
        <taxon>Actinomycetes</taxon>
        <taxon>Frankiales</taxon>
        <taxon>Frankiaceae</taxon>
        <taxon>Parafrankia</taxon>
    </lineage>
</organism>
<keyword evidence="1" id="KW-1133">Transmembrane helix</keyword>